<dbReference type="PANTHER" id="PTHR30405:SF25">
    <property type="entry name" value="RNA-GUIDED DNA ENDONUCLEASE INSQ-RELATED"/>
    <property type="match status" value="1"/>
</dbReference>
<comment type="caution">
    <text evidence="11">The sequence shown here is derived from an EMBL/GenBank/DDBJ whole genome shotgun (WGS) entry which is preliminary data.</text>
</comment>
<dbReference type="Proteomes" id="UP000430692">
    <property type="component" value="Unassembled WGS sequence"/>
</dbReference>
<dbReference type="InterPro" id="IPR021027">
    <property type="entry name" value="Transposase_put_HTH"/>
</dbReference>
<protein>
    <submittedName>
        <fullName evidence="11">IS200/IS605 family element transposase accessory protein TnpB</fullName>
    </submittedName>
</protein>
<dbReference type="GO" id="GO:0046872">
    <property type="term" value="F:metal ion binding"/>
    <property type="evidence" value="ECO:0007669"/>
    <property type="project" value="UniProtKB-KW"/>
</dbReference>
<dbReference type="AlphaFoldDB" id="A0A6I4VS97"/>
<feature type="domain" description="Probable transposase IS891/IS1136/IS1341" evidence="8">
    <location>
        <begin position="178"/>
        <end position="281"/>
    </location>
</feature>
<keyword evidence="6" id="KW-0238">DNA-binding</keyword>
<evidence type="ECO:0000256" key="3">
    <source>
        <dbReference type="ARBA" id="ARBA00022578"/>
    </source>
</evidence>
<dbReference type="InterPro" id="IPR051399">
    <property type="entry name" value="RNA-guided_DNA_endo/Transpos"/>
</dbReference>
<accession>A0A6I4VS97</accession>
<feature type="domain" description="Cas12f1-like TNB" evidence="9">
    <location>
        <begin position="293"/>
        <end position="361"/>
    </location>
</feature>
<comment type="similarity">
    <text evidence="2">In the N-terminal section; belongs to the transposase 2 family.</text>
</comment>
<feature type="domain" description="Transposase putative helix-turn-helix" evidence="10">
    <location>
        <begin position="1"/>
        <end position="46"/>
    </location>
</feature>
<evidence type="ECO:0000256" key="2">
    <source>
        <dbReference type="ARBA" id="ARBA00011044"/>
    </source>
</evidence>
<proteinExistence type="inferred from homology"/>
<dbReference type="Pfam" id="PF01385">
    <property type="entry name" value="OrfB_IS605"/>
    <property type="match status" value="1"/>
</dbReference>
<name>A0A6I4VS97_9BACL</name>
<dbReference type="NCBIfam" id="TIGR01766">
    <property type="entry name" value="IS200/IS605 family accessory protein TnpB-like domain"/>
    <property type="match status" value="1"/>
</dbReference>
<sequence>MHKAFSYRLRPTKAQAMLIHKSIGCSRFVFNHFLGEWNNMYQETGKGLTYSTCSRALTEKKREFVWLKEVDSTSLQNTRKHLADAFQRFFQKQNDAPRFKSRKNQVQAYTSQCSYSKNSRPTIEIDRNKIKLPKLGWVKFVPSRAISGRILSVTIRRTSSGKYSISILCEGCYLRSMPARKEAIGIDLGLKDFAIFDDGTKTKPNRFFRQYERKLAKLQQTMARRKKDGSNWHKARIQVARLHEKITHARHDFLHKLSTKLVCENQVIHIESLQVKNMVKNQKLAKSITDASWSEFVSMLEYKAKEYGRKLVKVGKSFPSSQLCSYCGHQNKEVKQLQLRAWTCPNCNEHHDRDSNAAKNILQEGRRLLAVGLTV</sequence>
<dbReference type="InterPro" id="IPR053522">
    <property type="entry name" value="RNA-guided_endonuclease_TnpB"/>
</dbReference>
<dbReference type="EMBL" id="WUUL01000002">
    <property type="protein sequence ID" value="MXQ52786.1"/>
    <property type="molecule type" value="Genomic_DNA"/>
</dbReference>
<dbReference type="NCBIfam" id="NF038281">
    <property type="entry name" value="IS200_TnpB"/>
    <property type="match status" value="1"/>
</dbReference>
<evidence type="ECO:0000313" key="12">
    <source>
        <dbReference type="Proteomes" id="UP000430692"/>
    </source>
</evidence>
<gene>
    <name evidence="11" type="primary">tnpB</name>
    <name evidence="11" type="ORF">GSM42_03380</name>
</gene>
<keyword evidence="12" id="KW-1185">Reference proteome</keyword>
<dbReference type="InterPro" id="IPR001959">
    <property type="entry name" value="Transposase"/>
</dbReference>
<dbReference type="GO" id="GO:0032196">
    <property type="term" value="P:transposition"/>
    <property type="evidence" value="ECO:0007669"/>
    <property type="project" value="UniProtKB-KW"/>
</dbReference>
<keyword evidence="7" id="KW-0233">DNA recombination</keyword>
<dbReference type="GO" id="GO:0006310">
    <property type="term" value="P:DNA recombination"/>
    <property type="evidence" value="ECO:0007669"/>
    <property type="project" value="UniProtKB-KW"/>
</dbReference>
<evidence type="ECO:0000256" key="4">
    <source>
        <dbReference type="ARBA" id="ARBA00022723"/>
    </source>
</evidence>
<organism evidence="11 12">
    <name type="scientific">Shimazuella alba</name>
    <dbReference type="NCBI Taxonomy" id="2690964"/>
    <lineage>
        <taxon>Bacteria</taxon>
        <taxon>Bacillati</taxon>
        <taxon>Bacillota</taxon>
        <taxon>Bacilli</taxon>
        <taxon>Bacillales</taxon>
        <taxon>Thermoactinomycetaceae</taxon>
        <taxon>Shimazuella</taxon>
    </lineage>
</organism>
<reference evidence="11 12" key="1">
    <citation type="submission" date="2019-12" db="EMBL/GenBank/DDBJ databases">
        <title>Whole-genome analyses of novel actinobacteria.</title>
        <authorList>
            <person name="Sahin N."/>
            <person name="Saygin H."/>
        </authorList>
    </citation>
    <scope>NUCLEOTIDE SEQUENCE [LARGE SCALE GENOMIC DNA]</scope>
    <source>
        <strain evidence="11 12">KC615</strain>
    </source>
</reference>
<keyword evidence="5" id="KW-0862">Zinc</keyword>
<evidence type="ECO:0000256" key="7">
    <source>
        <dbReference type="ARBA" id="ARBA00023172"/>
    </source>
</evidence>
<dbReference type="RefSeq" id="WP_160800028.1">
    <property type="nucleotide sequence ID" value="NZ_WUUL01000002.1"/>
</dbReference>
<dbReference type="NCBIfam" id="NF040570">
    <property type="entry name" value="guided_TnpB"/>
    <property type="match status" value="1"/>
</dbReference>
<evidence type="ECO:0000259" key="8">
    <source>
        <dbReference type="Pfam" id="PF01385"/>
    </source>
</evidence>
<keyword evidence="3" id="KW-0815">Transposition</keyword>
<evidence type="ECO:0000256" key="6">
    <source>
        <dbReference type="ARBA" id="ARBA00023125"/>
    </source>
</evidence>
<dbReference type="Pfam" id="PF07282">
    <property type="entry name" value="Cas12f1-like_TNB"/>
    <property type="match status" value="1"/>
</dbReference>
<evidence type="ECO:0000259" key="10">
    <source>
        <dbReference type="Pfam" id="PF12323"/>
    </source>
</evidence>
<evidence type="ECO:0000256" key="5">
    <source>
        <dbReference type="ARBA" id="ARBA00022833"/>
    </source>
</evidence>
<comment type="similarity">
    <text evidence="1">In the C-terminal section; belongs to the transposase 35 family.</text>
</comment>
<dbReference type="GO" id="GO:0003677">
    <property type="term" value="F:DNA binding"/>
    <property type="evidence" value="ECO:0007669"/>
    <property type="project" value="UniProtKB-KW"/>
</dbReference>
<evidence type="ECO:0000259" key="9">
    <source>
        <dbReference type="Pfam" id="PF07282"/>
    </source>
</evidence>
<dbReference type="Pfam" id="PF12323">
    <property type="entry name" value="HTH_OrfB_IS605"/>
    <property type="match status" value="1"/>
</dbReference>
<keyword evidence="4" id="KW-0479">Metal-binding</keyword>
<evidence type="ECO:0000256" key="1">
    <source>
        <dbReference type="ARBA" id="ARBA00008761"/>
    </source>
</evidence>
<evidence type="ECO:0000313" key="11">
    <source>
        <dbReference type="EMBL" id="MXQ52786.1"/>
    </source>
</evidence>
<dbReference type="InterPro" id="IPR010095">
    <property type="entry name" value="Cas12f1-like_TNB"/>
</dbReference>
<dbReference type="PANTHER" id="PTHR30405">
    <property type="entry name" value="TRANSPOSASE"/>
    <property type="match status" value="1"/>
</dbReference>